<sequence length="152" mass="17427">MQRQYASTRARSALYVQSPRQSYTRRYPSSEGCTMSMTTFDPGTRTRCKPHSQSVSAEIKCGQQSKIGRKPATASTCSRKCSTFESSKNRCLIDLDFRNPCPCCRKQRASLKQVLNYYKDMTLYKIQRKKTTWAANITQNNRDLCCVCSCKE</sequence>
<dbReference type="EMBL" id="HBUF01319416">
    <property type="protein sequence ID" value="CAG6694709.1"/>
    <property type="molecule type" value="Transcribed_RNA"/>
</dbReference>
<dbReference type="EMBL" id="HBUF01466965">
    <property type="protein sequence ID" value="CAG6744442.1"/>
    <property type="molecule type" value="Transcribed_RNA"/>
</dbReference>
<organism evidence="1">
    <name type="scientific">Cacopsylla melanoneura</name>
    <dbReference type="NCBI Taxonomy" id="428564"/>
    <lineage>
        <taxon>Eukaryota</taxon>
        <taxon>Metazoa</taxon>
        <taxon>Ecdysozoa</taxon>
        <taxon>Arthropoda</taxon>
        <taxon>Hexapoda</taxon>
        <taxon>Insecta</taxon>
        <taxon>Pterygota</taxon>
        <taxon>Neoptera</taxon>
        <taxon>Paraneoptera</taxon>
        <taxon>Hemiptera</taxon>
        <taxon>Sternorrhyncha</taxon>
        <taxon>Psylloidea</taxon>
        <taxon>Psyllidae</taxon>
        <taxon>Psyllinae</taxon>
        <taxon>Cacopsylla</taxon>
    </lineage>
</organism>
<name>A0A8D8ZE57_9HEMI</name>
<reference evidence="1" key="1">
    <citation type="submission" date="2021-05" db="EMBL/GenBank/DDBJ databases">
        <authorList>
            <person name="Alioto T."/>
            <person name="Alioto T."/>
            <person name="Gomez Garrido J."/>
        </authorList>
    </citation>
    <scope>NUCLEOTIDE SEQUENCE</scope>
</reference>
<dbReference type="AlphaFoldDB" id="A0A8D8ZE57"/>
<dbReference type="EMBL" id="HBUF01621246">
    <property type="protein sequence ID" value="CAG6781032.1"/>
    <property type="molecule type" value="Transcribed_RNA"/>
</dbReference>
<evidence type="ECO:0000313" key="1">
    <source>
        <dbReference type="EMBL" id="CAG6744442.1"/>
    </source>
</evidence>
<dbReference type="EMBL" id="HBUF01319417">
    <property type="protein sequence ID" value="CAG6694710.1"/>
    <property type="molecule type" value="Transcribed_RNA"/>
</dbReference>
<proteinExistence type="predicted"/>
<dbReference type="EMBL" id="HBUF01123383">
    <property type="protein sequence ID" value="CAG6642609.1"/>
    <property type="molecule type" value="Transcribed_RNA"/>
</dbReference>
<accession>A0A8D8ZE57</accession>
<protein>
    <submittedName>
        <fullName evidence="1">Uncharacterized protein</fullName>
    </submittedName>
</protein>
<dbReference type="EMBL" id="HBUF01621247">
    <property type="protein sequence ID" value="CAG6781033.1"/>
    <property type="molecule type" value="Transcribed_RNA"/>
</dbReference>